<dbReference type="InterPro" id="IPR035595">
    <property type="entry name" value="UDP_glycos_trans_CS"/>
</dbReference>
<feature type="transmembrane region" description="Helical" evidence="5">
    <location>
        <begin position="493"/>
        <end position="515"/>
    </location>
</feature>
<evidence type="ECO:0000256" key="5">
    <source>
        <dbReference type="RuleBase" id="RU362059"/>
    </source>
</evidence>
<reference evidence="6" key="2">
    <citation type="submission" date="2020-05" db="UniProtKB">
        <authorList>
            <consortium name="EnsemblMetazoa"/>
        </authorList>
    </citation>
    <scope>IDENTIFICATION</scope>
    <source>
        <strain evidence="6">maculatus3</strain>
    </source>
</reference>
<keyword evidence="7" id="KW-1185">Reference proteome</keyword>
<dbReference type="SUPFAM" id="SSF53756">
    <property type="entry name" value="UDP-Glycosyltransferase/glycogen phosphorylase"/>
    <property type="match status" value="1"/>
</dbReference>
<name>A0A182T363_9DIPT</name>
<keyword evidence="2 4" id="KW-0328">Glycosyltransferase</keyword>
<dbReference type="InterPro" id="IPR002213">
    <property type="entry name" value="UDP_glucos_trans"/>
</dbReference>
<keyword evidence="5" id="KW-0732">Signal</keyword>
<dbReference type="FunFam" id="3.40.50.2000:FF:000021">
    <property type="entry name" value="UDP-glucuronosyltransferase"/>
    <property type="match status" value="1"/>
</dbReference>
<organism evidence="6 7">
    <name type="scientific">Anopheles maculatus</name>
    <dbReference type="NCBI Taxonomy" id="74869"/>
    <lineage>
        <taxon>Eukaryota</taxon>
        <taxon>Metazoa</taxon>
        <taxon>Ecdysozoa</taxon>
        <taxon>Arthropoda</taxon>
        <taxon>Hexapoda</taxon>
        <taxon>Insecta</taxon>
        <taxon>Pterygota</taxon>
        <taxon>Neoptera</taxon>
        <taxon>Endopterygota</taxon>
        <taxon>Diptera</taxon>
        <taxon>Nematocera</taxon>
        <taxon>Culicoidea</taxon>
        <taxon>Culicidae</taxon>
        <taxon>Anophelinae</taxon>
        <taxon>Anopheles</taxon>
        <taxon>Anopheles maculatus group</taxon>
    </lineage>
</organism>
<dbReference type="PROSITE" id="PS00375">
    <property type="entry name" value="UDPGT"/>
    <property type="match status" value="1"/>
</dbReference>
<feature type="chain" id="PRO_5007951127" description="UDP-glucuronosyltransferase" evidence="5">
    <location>
        <begin position="26"/>
        <end position="529"/>
    </location>
</feature>
<evidence type="ECO:0000256" key="2">
    <source>
        <dbReference type="ARBA" id="ARBA00022676"/>
    </source>
</evidence>
<comment type="catalytic activity">
    <reaction evidence="5">
        <text>glucuronate acceptor + UDP-alpha-D-glucuronate = acceptor beta-D-glucuronoside + UDP + H(+)</text>
        <dbReference type="Rhea" id="RHEA:21032"/>
        <dbReference type="ChEBI" id="CHEBI:15378"/>
        <dbReference type="ChEBI" id="CHEBI:58052"/>
        <dbReference type="ChEBI" id="CHEBI:58223"/>
        <dbReference type="ChEBI" id="CHEBI:132367"/>
        <dbReference type="ChEBI" id="CHEBI:132368"/>
        <dbReference type="EC" id="2.4.1.17"/>
    </reaction>
</comment>
<dbReference type="GO" id="GO:0015020">
    <property type="term" value="F:glucuronosyltransferase activity"/>
    <property type="evidence" value="ECO:0007669"/>
    <property type="project" value="UniProtKB-EC"/>
</dbReference>
<proteinExistence type="inferred from homology"/>
<dbReference type="Proteomes" id="UP000075901">
    <property type="component" value="Unassembled WGS sequence"/>
</dbReference>
<keyword evidence="3 4" id="KW-0808">Transferase</keyword>
<evidence type="ECO:0000256" key="3">
    <source>
        <dbReference type="ARBA" id="ARBA00022679"/>
    </source>
</evidence>
<keyword evidence="5" id="KW-0812">Transmembrane</keyword>
<protein>
    <recommendedName>
        <fullName evidence="5">UDP-glucuronosyltransferase</fullName>
        <ecNumber evidence="5">2.4.1.17</ecNumber>
    </recommendedName>
</protein>
<keyword evidence="5" id="KW-0472">Membrane</keyword>
<dbReference type="AlphaFoldDB" id="A0A182T363"/>
<dbReference type="EnsemblMetazoa" id="AMAM018672-RA">
    <property type="protein sequence ID" value="AMAM018672-PA"/>
    <property type="gene ID" value="AMAM018672"/>
</dbReference>
<evidence type="ECO:0000256" key="4">
    <source>
        <dbReference type="RuleBase" id="RU003718"/>
    </source>
</evidence>
<dbReference type="PANTHER" id="PTHR48043:SF159">
    <property type="entry name" value="EG:EG0003.4 PROTEIN-RELATED"/>
    <property type="match status" value="1"/>
</dbReference>
<keyword evidence="5" id="KW-1133">Transmembrane helix</keyword>
<comment type="subcellular location">
    <subcellularLocation>
        <location evidence="5">Membrane</location>
        <topology evidence="5">Single-pass membrane protein</topology>
    </subcellularLocation>
</comment>
<accession>A0A182T363</accession>
<dbReference type="PANTHER" id="PTHR48043">
    <property type="entry name" value="EG:EG0003.4 PROTEIN-RELATED"/>
    <property type="match status" value="1"/>
</dbReference>
<comment type="similarity">
    <text evidence="1 4">Belongs to the UDP-glycosyltransferase family.</text>
</comment>
<feature type="signal peptide" evidence="5">
    <location>
        <begin position="1"/>
        <end position="25"/>
    </location>
</feature>
<dbReference type="InterPro" id="IPR050271">
    <property type="entry name" value="UDP-glycosyltransferase"/>
</dbReference>
<reference evidence="7" key="1">
    <citation type="submission" date="2013-09" db="EMBL/GenBank/DDBJ databases">
        <title>The Genome Sequence of Anopheles maculatus species B.</title>
        <authorList>
            <consortium name="The Broad Institute Genomics Platform"/>
            <person name="Neafsey D.E."/>
            <person name="Besansky N."/>
            <person name="Howell P."/>
            <person name="Walton C."/>
            <person name="Young S.K."/>
            <person name="Zeng Q."/>
            <person name="Gargeya S."/>
            <person name="Fitzgerald M."/>
            <person name="Haas B."/>
            <person name="Abouelleil A."/>
            <person name="Allen A.W."/>
            <person name="Alvarado L."/>
            <person name="Arachchi H.M."/>
            <person name="Berlin A.M."/>
            <person name="Chapman S.B."/>
            <person name="Gainer-Dewar J."/>
            <person name="Goldberg J."/>
            <person name="Griggs A."/>
            <person name="Gujja S."/>
            <person name="Hansen M."/>
            <person name="Howarth C."/>
            <person name="Imamovic A."/>
            <person name="Ireland A."/>
            <person name="Larimer J."/>
            <person name="McCowan C."/>
            <person name="Murphy C."/>
            <person name="Pearson M."/>
            <person name="Poon T.W."/>
            <person name="Priest M."/>
            <person name="Roberts A."/>
            <person name="Saif S."/>
            <person name="Shea T."/>
            <person name="Sisk P."/>
            <person name="Sykes S."/>
            <person name="Wortman J."/>
            <person name="Nusbaum C."/>
            <person name="Birren B."/>
        </authorList>
    </citation>
    <scope>NUCLEOTIDE SEQUENCE [LARGE SCALE GENOMIC DNA]</scope>
    <source>
        <strain evidence="7">maculatus3</strain>
    </source>
</reference>
<dbReference type="CDD" id="cd03784">
    <property type="entry name" value="GT1_Gtf-like"/>
    <property type="match status" value="1"/>
</dbReference>
<sequence>MWYYRGVMKTVLPVMVLVLVGASQAANILFMSGVPSPSHYIWLRPLMWEMGKRGHNVTVISADVEKPPPNVTYIHLENFYSTMYNTSMREQLDFFELANDSPFKMLRLFDEFGLNLCEAAIKSEGLHFLLGYPKDFKFDLFVSDYMIGPCIPSIIMHRFKGLPFIPSTPYNAPSTSAAVLGSFAYPGLVPNHVYDAPESMSFVQRVKNFFYDMYEMALHDAFMHPEADKIVRKIYPDAPSTTTFYKNVRVSFSNVNPIIQYKEPMMPSMIPVGGLQIMAPKPLPDDLRKVVEGAKNGFILFSLGSNARSDTLGPERIRNILLAMERLPKYQFLWKFESDESKLPMPVPKNVYIRAWMPQNDLLAHPNIKLFITHSGLLSTQEAIWHGVPIIGFPVFADQFRNINYCVDAGIAKRLSIQHFKANELVEAVNEVLGSDRYSQKMKQMSRLFRDQPESPLERAVWWCEWVLRNPDADLLQSKAVHMSWFQKYSFDVLSFTLAVLLAVVVLTWKVVNIVKGSFLTGGKKSKVE</sequence>
<dbReference type="VEuPathDB" id="VectorBase:AMAM018672"/>
<dbReference type="Pfam" id="PF00201">
    <property type="entry name" value="UDPGT"/>
    <property type="match status" value="1"/>
</dbReference>
<evidence type="ECO:0000313" key="7">
    <source>
        <dbReference type="Proteomes" id="UP000075901"/>
    </source>
</evidence>
<evidence type="ECO:0000256" key="1">
    <source>
        <dbReference type="ARBA" id="ARBA00009995"/>
    </source>
</evidence>
<dbReference type="GO" id="GO:0016020">
    <property type="term" value="C:membrane"/>
    <property type="evidence" value="ECO:0007669"/>
    <property type="project" value="UniProtKB-SubCell"/>
</dbReference>
<evidence type="ECO:0000313" key="6">
    <source>
        <dbReference type="EnsemblMetazoa" id="AMAM018672-PA"/>
    </source>
</evidence>
<dbReference type="EC" id="2.4.1.17" evidence="5"/>
<dbReference type="Gene3D" id="3.40.50.2000">
    <property type="entry name" value="Glycogen Phosphorylase B"/>
    <property type="match status" value="2"/>
</dbReference>